<evidence type="ECO:0000256" key="9">
    <source>
        <dbReference type="PIRSR" id="PIRSR000077-4"/>
    </source>
</evidence>
<dbReference type="AlphaFoldDB" id="A0A6M0RK17"/>
<evidence type="ECO:0000256" key="3">
    <source>
        <dbReference type="ARBA" id="ARBA00022982"/>
    </source>
</evidence>
<name>A0A6M0RK17_9CYAN</name>
<evidence type="ECO:0000256" key="8">
    <source>
        <dbReference type="PIRSR" id="PIRSR000077-1"/>
    </source>
</evidence>
<comment type="similarity">
    <text evidence="1 7">Belongs to the thioredoxin family.</text>
</comment>
<evidence type="ECO:0000256" key="1">
    <source>
        <dbReference type="ARBA" id="ARBA00008987"/>
    </source>
</evidence>
<evidence type="ECO:0000313" key="12">
    <source>
        <dbReference type="Proteomes" id="UP000481033"/>
    </source>
</evidence>
<dbReference type="PIRSF" id="PIRSF000077">
    <property type="entry name" value="Thioredoxin"/>
    <property type="match status" value="1"/>
</dbReference>
<evidence type="ECO:0000256" key="5">
    <source>
        <dbReference type="ARBA" id="ARBA00023284"/>
    </source>
</evidence>
<feature type="disulfide bond" description="Redox-active" evidence="9">
    <location>
        <begin position="30"/>
        <end position="33"/>
    </location>
</feature>
<dbReference type="CDD" id="cd02947">
    <property type="entry name" value="TRX_family"/>
    <property type="match status" value="1"/>
</dbReference>
<dbReference type="PRINTS" id="PR00421">
    <property type="entry name" value="THIOREDOXIN"/>
</dbReference>
<keyword evidence="4 9" id="KW-1015">Disulfide bond</keyword>
<feature type="domain" description="Thioredoxin" evidence="10">
    <location>
        <begin position="1"/>
        <end position="105"/>
    </location>
</feature>
<evidence type="ECO:0000259" key="10">
    <source>
        <dbReference type="PROSITE" id="PS51352"/>
    </source>
</evidence>
<protein>
    <recommendedName>
        <fullName evidence="6 7">Thioredoxin</fullName>
    </recommendedName>
</protein>
<evidence type="ECO:0000256" key="7">
    <source>
        <dbReference type="PIRNR" id="PIRNR000077"/>
    </source>
</evidence>
<dbReference type="RefSeq" id="WP_163668323.1">
    <property type="nucleotide sequence ID" value="NZ_QXHD01000004.1"/>
</dbReference>
<dbReference type="PANTHER" id="PTHR45663:SF15">
    <property type="entry name" value="THIOREDOXIN Y1, CHLOROPLASTIC"/>
    <property type="match status" value="1"/>
</dbReference>
<feature type="active site" description="Nucleophile" evidence="8">
    <location>
        <position position="30"/>
    </location>
</feature>
<evidence type="ECO:0000256" key="2">
    <source>
        <dbReference type="ARBA" id="ARBA00022448"/>
    </source>
</evidence>
<keyword evidence="3" id="KW-0249">Electron transport</keyword>
<evidence type="ECO:0000256" key="6">
    <source>
        <dbReference type="NCBIfam" id="TIGR01068"/>
    </source>
</evidence>
<dbReference type="SUPFAM" id="SSF52833">
    <property type="entry name" value="Thioredoxin-like"/>
    <property type="match status" value="1"/>
</dbReference>
<dbReference type="PROSITE" id="PS51352">
    <property type="entry name" value="THIOREDOXIN_2"/>
    <property type="match status" value="1"/>
</dbReference>
<dbReference type="PROSITE" id="PS00194">
    <property type="entry name" value="THIOREDOXIN_1"/>
    <property type="match status" value="1"/>
</dbReference>
<dbReference type="InterPro" id="IPR036249">
    <property type="entry name" value="Thioredoxin-like_sf"/>
</dbReference>
<evidence type="ECO:0000313" key="11">
    <source>
        <dbReference type="EMBL" id="NEZ56554.1"/>
    </source>
</evidence>
<accession>A0A6M0RK17</accession>
<keyword evidence="2" id="KW-0813">Transport</keyword>
<proteinExistence type="inferred from homology"/>
<feature type="site" description="Contributes to redox potential value" evidence="8">
    <location>
        <position position="31"/>
    </location>
</feature>
<dbReference type="GO" id="GO:0005737">
    <property type="term" value="C:cytoplasm"/>
    <property type="evidence" value="ECO:0007669"/>
    <property type="project" value="TreeGrafter"/>
</dbReference>
<gene>
    <name evidence="11" type="primary">trxA</name>
    <name evidence="11" type="ORF">DXZ20_12875</name>
</gene>
<dbReference type="InterPro" id="IPR017937">
    <property type="entry name" value="Thioredoxin_CS"/>
</dbReference>
<dbReference type="FunFam" id="3.40.30.10:FF:000001">
    <property type="entry name" value="Thioredoxin"/>
    <property type="match status" value="1"/>
</dbReference>
<reference evidence="11 12" key="1">
    <citation type="journal article" date="2020" name="Microb. Ecol.">
        <title>Ecogenomics of the Marine Benthic Filamentous Cyanobacterium Adonisia.</title>
        <authorList>
            <person name="Walter J.M."/>
            <person name="Coutinho F.H."/>
            <person name="Leomil L."/>
            <person name="Hargreaves P.I."/>
            <person name="Campeao M.E."/>
            <person name="Vieira V.V."/>
            <person name="Silva B.S."/>
            <person name="Fistarol G.O."/>
            <person name="Salomon P.S."/>
            <person name="Sawabe T."/>
            <person name="Mino S."/>
            <person name="Hosokawa M."/>
            <person name="Miyashita H."/>
            <person name="Maruyama F."/>
            <person name="van Verk M.C."/>
            <person name="Dutilh B.E."/>
            <person name="Thompson C.C."/>
            <person name="Thompson F.L."/>
        </authorList>
    </citation>
    <scope>NUCLEOTIDE SEQUENCE [LARGE SCALE GENOMIC DNA]</scope>
    <source>
        <strain evidence="11 12">CCMR0081</strain>
    </source>
</reference>
<dbReference type="Gene3D" id="3.40.30.10">
    <property type="entry name" value="Glutaredoxin"/>
    <property type="match status" value="1"/>
</dbReference>
<feature type="site" description="Contributes to redox potential value" evidence="8">
    <location>
        <position position="32"/>
    </location>
</feature>
<feature type="site" description="Deprotonates C-terminal active site Cys" evidence="8">
    <location>
        <position position="24"/>
    </location>
</feature>
<dbReference type="GO" id="GO:0015035">
    <property type="term" value="F:protein-disulfide reductase activity"/>
    <property type="evidence" value="ECO:0007669"/>
    <property type="project" value="UniProtKB-UniRule"/>
</dbReference>
<dbReference type="PANTHER" id="PTHR45663">
    <property type="entry name" value="GEO12009P1"/>
    <property type="match status" value="1"/>
</dbReference>
<dbReference type="InterPro" id="IPR005746">
    <property type="entry name" value="Thioredoxin"/>
</dbReference>
<evidence type="ECO:0000256" key="4">
    <source>
        <dbReference type="ARBA" id="ARBA00023157"/>
    </source>
</evidence>
<dbReference type="Pfam" id="PF00085">
    <property type="entry name" value="Thioredoxin"/>
    <property type="match status" value="1"/>
</dbReference>
<dbReference type="InterPro" id="IPR013766">
    <property type="entry name" value="Thioredoxin_domain"/>
</dbReference>
<sequence>MAVKQQFSSFEDMLAGSDKPTLVDFYATWCGPCQLMAGELKKVKDELQDKLQIVKIDTDRYDTLASKYQIHALPTMVLFKDGQEVDRIEGAMNATQLVTRLRPNL</sequence>
<dbReference type="NCBIfam" id="TIGR01068">
    <property type="entry name" value="thioredoxin"/>
    <property type="match status" value="1"/>
</dbReference>
<feature type="active site" description="Nucleophile" evidence="8">
    <location>
        <position position="33"/>
    </location>
</feature>
<keyword evidence="5 9" id="KW-0676">Redox-active center</keyword>
<comment type="caution">
    <text evidence="11">The sequence shown here is derived from an EMBL/GenBank/DDBJ whole genome shotgun (WGS) entry which is preliminary data.</text>
</comment>
<organism evidence="11 12">
    <name type="scientific">Adonisia turfae CCMR0081</name>
    <dbReference type="NCBI Taxonomy" id="2292702"/>
    <lineage>
        <taxon>Bacteria</taxon>
        <taxon>Bacillati</taxon>
        <taxon>Cyanobacteriota</taxon>
        <taxon>Adonisia</taxon>
        <taxon>Adonisia turfae</taxon>
    </lineage>
</organism>
<dbReference type="Proteomes" id="UP000481033">
    <property type="component" value="Unassembled WGS sequence"/>
</dbReference>
<keyword evidence="12" id="KW-1185">Reference proteome</keyword>
<dbReference type="EMBL" id="QXHD01000004">
    <property type="protein sequence ID" value="NEZ56554.1"/>
    <property type="molecule type" value="Genomic_DNA"/>
</dbReference>